<feature type="region of interest" description="Disordered" evidence="1">
    <location>
        <begin position="1"/>
        <end position="20"/>
    </location>
</feature>
<feature type="compositionally biased region" description="Basic and acidic residues" evidence="1">
    <location>
        <begin position="1"/>
        <end position="10"/>
    </location>
</feature>
<comment type="caution">
    <text evidence="2">The sequence shown here is derived from an EMBL/GenBank/DDBJ whole genome shotgun (WGS) entry which is preliminary data.</text>
</comment>
<evidence type="ECO:0000256" key="1">
    <source>
        <dbReference type="SAM" id="MobiDB-lite"/>
    </source>
</evidence>
<sequence length="97" mass="10421">MNQKDGDDVPKVPPPSYDATLPAQTLQTQTIYQAPPLPSSGPYQYPQSVPGAYVPPGAAPYQNNQNNPNTVIYVVDEPIDAPRSTGMPVAMICFIFG</sequence>
<dbReference type="Proteomes" id="UP000738325">
    <property type="component" value="Unassembled WGS sequence"/>
</dbReference>
<keyword evidence="3" id="KW-1185">Reference proteome</keyword>
<accession>A0A9P6RD12</accession>
<evidence type="ECO:0000313" key="3">
    <source>
        <dbReference type="Proteomes" id="UP000738325"/>
    </source>
</evidence>
<name>A0A9P6RD12_9FUNG</name>
<dbReference type="EMBL" id="JAAAIP010000589">
    <property type="protein sequence ID" value="KAG0314723.1"/>
    <property type="molecule type" value="Genomic_DNA"/>
</dbReference>
<evidence type="ECO:0000313" key="2">
    <source>
        <dbReference type="EMBL" id="KAG0314723.1"/>
    </source>
</evidence>
<organism evidence="2 3">
    <name type="scientific">Dissophora globulifera</name>
    <dbReference type="NCBI Taxonomy" id="979702"/>
    <lineage>
        <taxon>Eukaryota</taxon>
        <taxon>Fungi</taxon>
        <taxon>Fungi incertae sedis</taxon>
        <taxon>Mucoromycota</taxon>
        <taxon>Mortierellomycotina</taxon>
        <taxon>Mortierellomycetes</taxon>
        <taxon>Mortierellales</taxon>
        <taxon>Mortierellaceae</taxon>
        <taxon>Dissophora</taxon>
    </lineage>
</organism>
<protein>
    <submittedName>
        <fullName evidence="2">Uncharacterized protein</fullName>
    </submittedName>
</protein>
<feature type="non-terminal residue" evidence="2">
    <location>
        <position position="97"/>
    </location>
</feature>
<dbReference type="AlphaFoldDB" id="A0A9P6RD12"/>
<proteinExistence type="predicted"/>
<reference evidence="2" key="1">
    <citation type="journal article" date="2020" name="Fungal Divers.">
        <title>Resolving the Mortierellaceae phylogeny through synthesis of multi-gene phylogenetics and phylogenomics.</title>
        <authorList>
            <person name="Vandepol N."/>
            <person name="Liber J."/>
            <person name="Desiro A."/>
            <person name="Na H."/>
            <person name="Kennedy M."/>
            <person name="Barry K."/>
            <person name="Grigoriev I.V."/>
            <person name="Miller A.N."/>
            <person name="O'Donnell K."/>
            <person name="Stajich J.E."/>
            <person name="Bonito G."/>
        </authorList>
    </citation>
    <scope>NUCLEOTIDE SEQUENCE</scope>
    <source>
        <strain evidence="2">REB-010B</strain>
    </source>
</reference>
<gene>
    <name evidence="2" type="ORF">BGZ99_007891</name>
</gene>